<dbReference type="OrthoDB" id="6006530at2"/>
<feature type="domain" description="HTH cro/C1-type" evidence="1">
    <location>
        <begin position="14"/>
        <end position="72"/>
    </location>
</feature>
<name>A0A494XIY3_9BURK</name>
<evidence type="ECO:0000313" key="3">
    <source>
        <dbReference type="Proteomes" id="UP000280434"/>
    </source>
</evidence>
<dbReference type="SMART" id="SM00530">
    <property type="entry name" value="HTH_XRE"/>
    <property type="match status" value="1"/>
</dbReference>
<sequence length="113" mass="12679">MVKKEPTTVLGRRLRAARLRADIPQDRLGVKIGLDEATASVRMSRYETGVHEPPFLIVVKLAQTLRVPTAYFYCDDDDLADVVLAWGRLSKAERKRVKPSIMANLGAKDADER</sequence>
<dbReference type="SUPFAM" id="SSF47413">
    <property type="entry name" value="lambda repressor-like DNA-binding domains"/>
    <property type="match status" value="1"/>
</dbReference>
<evidence type="ECO:0000259" key="1">
    <source>
        <dbReference type="PROSITE" id="PS50943"/>
    </source>
</evidence>
<dbReference type="InterPro" id="IPR010982">
    <property type="entry name" value="Lambda_DNA-bd_dom_sf"/>
</dbReference>
<evidence type="ECO:0000313" key="2">
    <source>
        <dbReference type="EMBL" id="RKP47513.1"/>
    </source>
</evidence>
<gene>
    <name evidence="2" type="ORF">D7S89_14870</name>
</gene>
<dbReference type="PROSITE" id="PS50943">
    <property type="entry name" value="HTH_CROC1"/>
    <property type="match status" value="1"/>
</dbReference>
<dbReference type="EMBL" id="RBZV01000005">
    <property type="protein sequence ID" value="RKP47513.1"/>
    <property type="molecule type" value="Genomic_DNA"/>
</dbReference>
<dbReference type="Gene3D" id="1.10.260.40">
    <property type="entry name" value="lambda repressor-like DNA-binding domains"/>
    <property type="match status" value="1"/>
</dbReference>
<accession>A0A494XIY3</accession>
<organism evidence="2 3">
    <name type="scientific">Trinickia fusca</name>
    <dbReference type="NCBI Taxonomy" id="2419777"/>
    <lineage>
        <taxon>Bacteria</taxon>
        <taxon>Pseudomonadati</taxon>
        <taxon>Pseudomonadota</taxon>
        <taxon>Betaproteobacteria</taxon>
        <taxon>Burkholderiales</taxon>
        <taxon>Burkholderiaceae</taxon>
        <taxon>Trinickia</taxon>
    </lineage>
</organism>
<dbReference type="AlphaFoldDB" id="A0A494XIY3"/>
<keyword evidence="3" id="KW-1185">Reference proteome</keyword>
<reference evidence="2 3" key="1">
    <citation type="submission" date="2018-10" db="EMBL/GenBank/DDBJ databases">
        <title>Paraburkholderia sp. 7MK8-2, isolated from soil.</title>
        <authorList>
            <person name="Gao Z.-H."/>
            <person name="Qiu L.-H."/>
        </authorList>
    </citation>
    <scope>NUCLEOTIDE SEQUENCE [LARGE SCALE GENOMIC DNA]</scope>
    <source>
        <strain evidence="2 3">7MK8-2</strain>
    </source>
</reference>
<dbReference type="CDD" id="cd00093">
    <property type="entry name" value="HTH_XRE"/>
    <property type="match status" value="1"/>
</dbReference>
<comment type="caution">
    <text evidence="2">The sequence shown here is derived from an EMBL/GenBank/DDBJ whole genome shotgun (WGS) entry which is preliminary data.</text>
</comment>
<dbReference type="RefSeq" id="WP_121278459.1">
    <property type="nucleotide sequence ID" value="NZ_RBZV01000005.1"/>
</dbReference>
<dbReference type="GO" id="GO:0003677">
    <property type="term" value="F:DNA binding"/>
    <property type="evidence" value="ECO:0007669"/>
    <property type="project" value="InterPro"/>
</dbReference>
<protein>
    <submittedName>
        <fullName evidence="2">XRE family transcriptional regulator</fullName>
    </submittedName>
</protein>
<dbReference type="Proteomes" id="UP000280434">
    <property type="component" value="Unassembled WGS sequence"/>
</dbReference>
<dbReference type="InterPro" id="IPR001387">
    <property type="entry name" value="Cro/C1-type_HTH"/>
</dbReference>
<proteinExistence type="predicted"/>